<feature type="domain" description="DUF7495" evidence="2">
    <location>
        <begin position="1263"/>
        <end position="1370"/>
    </location>
</feature>
<feature type="domain" description="DUF7495" evidence="2">
    <location>
        <begin position="1389"/>
        <end position="1439"/>
    </location>
</feature>
<proteinExistence type="predicted"/>
<dbReference type="Proteomes" id="UP001530377">
    <property type="component" value="Unassembled WGS sequence"/>
</dbReference>
<evidence type="ECO:0000313" key="3">
    <source>
        <dbReference type="EMBL" id="KAL3822680.1"/>
    </source>
</evidence>
<feature type="domain" description="DUF7495" evidence="2">
    <location>
        <begin position="79"/>
        <end position="189"/>
    </location>
</feature>
<dbReference type="InterPro" id="IPR055918">
    <property type="entry name" value="DUF7495"/>
</dbReference>
<feature type="signal peptide" evidence="1">
    <location>
        <begin position="1"/>
        <end position="26"/>
    </location>
</feature>
<comment type="caution">
    <text evidence="3">The sequence shown here is derived from an EMBL/GenBank/DDBJ whole genome shotgun (WGS) entry which is preliminary data.</text>
</comment>
<keyword evidence="4" id="KW-1185">Reference proteome</keyword>
<feature type="domain" description="DUF7495" evidence="2">
    <location>
        <begin position="1134"/>
        <end position="1230"/>
    </location>
</feature>
<keyword evidence="1" id="KW-0732">Signal</keyword>
<feature type="domain" description="DUF7495" evidence="2">
    <location>
        <begin position="658"/>
        <end position="761"/>
    </location>
</feature>
<organism evidence="3 4">
    <name type="scientific">Cyclostephanos tholiformis</name>
    <dbReference type="NCBI Taxonomy" id="382380"/>
    <lineage>
        <taxon>Eukaryota</taxon>
        <taxon>Sar</taxon>
        <taxon>Stramenopiles</taxon>
        <taxon>Ochrophyta</taxon>
        <taxon>Bacillariophyta</taxon>
        <taxon>Coscinodiscophyceae</taxon>
        <taxon>Thalassiosirophycidae</taxon>
        <taxon>Stephanodiscales</taxon>
        <taxon>Stephanodiscaceae</taxon>
        <taxon>Cyclostephanos</taxon>
    </lineage>
</organism>
<feature type="domain" description="DUF7495" evidence="2">
    <location>
        <begin position="828"/>
        <end position="931"/>
    </location>
</feature>
<feature type="domain" description="DUF7495" evidence="2">
    <location>
        <begin position="390"/>
        <end position="494"/>
    </location>
</feature>
<accession>A0ABD3SDS0</accession>
<sequence length="1449" mass="158269">MRGVKLGMLNCFLVAVVLFSVTIGLSKKSNKSIEEVEKFVKDGGTNAKDQGTHHGNVISTMDEESKQFEDDIAKYQPMEFNRASGWKGNTYLEANEFCMGVVSKDGQYGMYHICPYKAVCPLGQGSFPIIGYKEDKSWAPISDKANDWVHLGRQNSCDRYSAENEFPPEWGIDGDEGGDQMISRLMCCLASPYVPGPVTVIVEGGAEGTPIGYDMGDTVNNTHLAIYEQLVAQFRPLEFERARGWLGQTYQEAYKLCGSMQGYGLCPYGAICPLGYDGEPIGGIEYGTSDSWAPIEGPDWVQLGQDNVCAKFTAIHDELPTWGESGVGNEEITRHVICCAQQTDTVTLGTVSSTAVDDVPEGPDQVTQQADGSDKQLYVTAGDFYEPKGFNRDTGWIGSTYDEAQTFCAGVGDGYDVCPYMALCPLGPDTEPIMGYANPDDGEQWVPIYDLENDWVAIHEDQACLKFTAMNPGVPEWGVTGEGNEALTRDLVCCLLKGGGGNVHAEDSSSSIQEVHIDVVELYAPQYFNRESGWNGKTYEDAVWFCSSVKGVKICPYDALCPLGIGGEPLWGYDTWGGVSGQTWLPISDTGNDFVQLSAGDNTTCERYSALHNESPDWGDSGEQFTQNIACCNGSILGDAEESFVYQSISLLYKPVRYNRLTGYMGQTYQDAVSFCSKKFSILCPYEAYCPFANLDTPIGGVTTNEPDGSWAPISNMENSWISIGLNHTCQQYRVVFGEAPSWGITGEGNEELTRHVMCCNSQTASGEVEVDVVSSTVAVGDGDVNDSQVSGEEEVDVVSPTVAVGGGDEDILGLYQSVNLLYQPILYSRPLGYMGQTYQDAVSFCLSKSSLLCPYQAYCPLAYLGSPIISEITNEPDGSWAPISNMENSWISIGLNHTCKQYRMVFGEAPSWGITGEGNEELTRHVMCCNNQTASGEEEVNVVSSTVALEDGDVEVGVVSSTVAVGGDDGVDSQEVPEGFEEAYKNAEMYNPVWYNRTSGWHGFTYDDAFTFCSAKGSNHDICPYEVLCPGGSFHMPYGGSINGDEVESWVPVDGAFNSWVQVITDGQVCIPWEDLNGGRHPSWGIDSSELVEDITRYILCCEMYPLSDNTASSTGSSMMSYDFVADVYAPIWYDRSDGWDGSRYVDAIIFCASKNSSIPCPYEAYCPFGEKSDSLNMAEGVWAAIIDSPNSWVSNSCVQYSSLHNSPPLWGITGGASADMTPQIMCCKEPDGHAFAEMESTNVAVATTAADEEIMQEWDPVWFSTKHGYRGTTYQDAIDFCRNIAAMVLCPKKAYCSPSPDMHLYLGKAPFSGEQWAPVATEDGASEWISVGESADVCATHKDMSLPIPEWIIDGSKPELKQNILCCQNPQHLQKELVLLNDLDPLWMDGMHGWAGGSHDDAAKYCESLEFFNFRRLCPYSAYCPHGVGQEPMGGHATDLNTEGEKM</sequence>
<name>A0ABD3SDS0_9STRA</name>
<feature type="domain" description="DUF7495" evidence="2">
    <location>
        <begin position="527"/>
        <end position="633"/>
    </location>
</feature>
<feature type="domain" description="DUF7495" evidence="2">
    <location>
        <begin position="994"/>
        <end position="1104"/>
    </location>
</feature>
<gene>
    <name evidence="3" type="ORF">ACHAXA_009562</name>
</gene>
<feature type="domain" description="DUF7495" evidence="2">
    <location>
        <begin position="238"/>
        <end position="340"/>
    </location>
</feature>
<dbReference type="EMBL" id="JALLPB020000058">
    <property type="protein sequence ID" value="KAL3822680.1"/>
    <property type="molecule type" value="Genomic_DNA"/>
</dbReference>
<evidence type="ECO:0000259" key="2">
    <source>
        <dbReference type="Pfam" id="PF24325"/>
    </source>
</evidence>
<protein>
    <recommendedName>
        <fullName evidence="2">DUF7495 domain-containing protein</fullName>
    </recommendedName>
</protein>
<feature type="chain" id="PRO_5044856755" description="DUF7495 domain-containing protein" evidence="1">
    <location>
        <begin position="27"/>
        <end position="1449"/>
    </location>
</feature>
<dbReference type="Pfam" id="PF24325">
    <property type="entry name" value="DUF7495"/>
    <property type="match status" value="10"/>
</dbReference>
<reference evidence="3 4" key="1">
    <citation type="submission" date="2024-10" db="EMBL/GenBank/DDBJ databases">
        <title>Updated reference genomes for cyclostephanoid diatoms.</title>
        <authorList>
            <person name="Roberts W.R."/>
            <person name="Alverson A.J."/>
        </authorList>
    </citation>
    <scope>NUCLEOTIDE SEQUENCE [LARGE SCALE GENOMIC DNA]</scope>
    <source>
        <strain evidence="3 4">AJA228-03</strain>
    </source>
</reference>
<evidence type="ECO:0000256" key="1">
    <source>
        <dbReference type="SAM" id="SignalP"/>
    </source>
</evidence>
<evidence type="ECO:0000313" key="4">
    <source>
        <dbReference type="Proteomes" id="UP001530377"/>
    </source>
</evidence>